<feature type="compositionally biased region" description="Basic and acidic residues" evidence="1">
    <location>
        <begin position="378"/>
        <end position="390"/>
    </location>
</feature>
<sequence length="420" mass="45872">MSRNYRRRYRRGRQPPPKHYPDNRRSSYRPSPRRRSLSRERQSRSRSSRPYSRSYSRRRTPDKCTSCGVDWDSCASFCMQRPMMQMAQSLVQMAEAITPGRRRKTILRTGPAHAADARGGTPPDADTHECPRKNNHQSARHCTEQYVGNCTDQSAEHCTPQSARHCADQSARHCHCCAVQPAPAPEPAPAPAPATWSGAPPAGPQMNNGVGLDTLDLFNDFNTGLGGNFDALMSGALLDDLEAQCQLPTSQPVPAATIAPAQTQTQPQYQSIMATPPPRPDGSVQDSTAGVQGTPPASPKINPAAPGLAWTGDAWHGPVWVSTLPIGPVRPGSRRRPLTPASSRLRHSSSISSRTLDQDDVSIKVEDSDTDTQDGEDEAQHRRGTSREPIDVDDDQTEDLFSDGELGFGFPAGLRTPEEI</sequence>
<feature type="region of interest" description="Disordered" evidence="1">
    <location>
        <begin position="261"/>
        <end position="306"/>
    </location>
</feature>
<feature type="region of interest" description="Disordered" evidence="1">
    <location>
        <begin position="109"/>
        <end position="138"/>
    </location>
</feature>
<dbReference type="Proteomes" id="UP000184073">
    <property type="component" value="Unassembled WGS sequence"/>
</dbReference>
<dbReference type="OrthoDB" id="4510629at2759"/>
<feature type="compositionally biased region" description="Acidic residues" evidence="1">
    <location>
        <begin position="391"/>
        <end position="402"/>
    </location>
</feature>
<evidence type="ECO:0000256" key="1">
    <source>
        <dbReference type="SAM" id="MobiDB-lite"/>
    </source>
</evidence>
<feature type="region of interest" description="Disordered" evidence="1">
    <location>
        <begin position="324"/>
        <end position="420"/>
    </location>
</feature>
<dbReference type="EMBL" id="KV878140">
    <property type="protein sequence ID" value="OJJ08603.1"/>
    <property type="molecule type" value="Genomic_DNA"/>
</dbReference>
<feature type="compositionally biased region" description="Basic residues" evidence="1">
    <location>
        <begin position="1"/>
        <end position="13"/>
    </location>
</feature>
<protein>
    <submittedName>
        <fullName evidence="2">Uncharacterized protein</fullName>
    </submittedName>
</protein>
<gene>
    <name evidence="2" type="ORF">ASPVEDRAFT_403982</name>
</gene>
<dbReference type="RefSeq" id="XP_040674365.1">
    <property type="nucleotide sequence ID" value="XM_040812148.1"/>
</dbReference>
<name>A0A1L9Q4A2_ASPVE</name>
<feature type="compositionally biased region" description="Low complexity" evidence="1">
    <location>
        <begin position="261"/>
        <end position="270"/>
    </location>
</feature>
<dbReference type="GeneID" id="63727659"/>
<evidence type="ECO:0000313" key="3">
    <source>
        <dbReference type="Proteomes" id="UP000184073"/>
    </source>
</evidence>
<evidence type="ECO:0000313" key="2">
    <source>
        <dbReference type="EMBL" id="OJJ08603.1"/>
    </source>
</evidence>
<dbReference type="AlphaFoldDB" id="A0A1L9Q4A2"/>
<feature type="region of interest" description="Disordered" evidence="1">
    <location>
        <begin position="1"/>
        <end position="65"/>
    </location>
</feature>
<dbReference type="VEuPathDB" id="FungiDB:ASPVEDRAFT_403982"/>
<proteinExistence type="predicted"/>
<reference evidence="3" key="1">
    <citation type="journal article" date="2017" name="Genome Biol.">
        <title>Comparative genomics reveals high biological diversity and specific adaptations in the industrially and medically important fungal genus Aspergillus.</title>
        <authorList>
            <person name="de Vries R.P."/>
            <person name="Riley R."/>
            <person name="Wiebenga A."/>
            <person name="Aguilar-Osorio G."/>
            <person name="Amillis S."/>
            <person name="Uchima C.A."/>
            <person name="Anderluh G."/>
            <person name="Asadollahi M."/>
            <person name="Askin M."/>
            <person name="Barry K."/>
            <person name="Battaglia E."/>
            <person name="Bayram O."/>
            <person name="Benocci T."/>
            <person name="Braus-Stromeyer S.A."/>
            <person name="Caldana C."/>
            <person name="Canovas D."/>
            <person name="Cerqueira G.C."/>
            <person name="Chen F."/>
            <person name="Chen W."/>
            <person name="Choi C."/>
            <person name="Clum A."/>
            <person name="Dos Santos R.A."/>
            <person name="Damasio A.R."/>
            <person name="Diallinas G."/>
            <person name="Emri T."/>
            <person name="Fekete E."/>
            <person name="Flipphi M."/>
            <person name="Freyberg S."/>
            <person name="Gallo A."/>
            <person name="Gournas C."/>
            <person name="Habgood R."/>
            <person name="Hainaut M."/>
            <person name="Harispe M.L."/>
            <person name="Henrissat B."/>
            <person name="Hilden K.S."/>
            <person name="Hope R."/>
            <person name="Hossain A."/>
            <person name="Karabika E."/>
            <person name="Karaffa L."/>
            <person name="Karanyi Z."/>
            <person name="Krasevec N."/>
            <person name="Kuo A."/>
            <person name="Kusch H."/>
            <person name="LaButti K."/>
            <person name="Lagendijk E.L."/>
            <person name="Lapidus A."/>
            <person name="Levasseur A."/>
            <person name="Lindquist E."/>
            <person name="Lipzen A."/>
            <person name="Logrieco A.F."/>
            <person name="MacCabe A."/>
            <person name="Maekelae M.R."/>
            <person name="Malavazi I."/>
            <person name="Melin P."/>
            <person name="Meyer V."/>
            <person name="Mielnichuk N."/>
            <person name="Miskei M."/>
            <person name="Molnar A.P."/>
            <person name="Mule G."/>
            <person name="Ngan C.Y."/>
            <person name="Orejas M."/>
            <person name="Orosz E."/>
            <person name="Ouedraogo J.P."/>
            <person name="Overkamp K.M."/>
            <person name="Park H.-S."/>
            <person name="Perrone G."/>
            <person name="Piumi F."/>
            <person name="Punt P.J."/>
            <person name="Ram A.F."/>
            <person name="Ramon A."/>
            <person name="Rauscher S."/>
            <person name="Record E."/>
            <person name="Riano-Pachon D.M."/>
            <person name="Robert V."/>
            <person name="Roehrig J."/>
            <person name="Ruller R."/>
            <person name="Salamov A."/>
            <person name="Salih N.S."/>
            <person name="Samson R.A."/>
            <person name="Sandor E."/>
            <person name="Sanguinetti M."/>
            <person name="Schuetze T."/>
            <person name="Sepcic K."/>
            <person name="Shelest E."/>
            <person name="Sherlock G."/>
            <person name="Sophianopoulou V."/>
            <person name="Squina F.M."/>
            <person name="Sun H."/>
            <person name="Susca A."/>
            <person name="Todd R.B."/>
            <person name="Tsang A."/>
            <person name="Unkles S.E."/>
            <person name="van de Wiele N."/>
            <person name="van Rossen-Uffink D."/>
            <person name="Oliveira J.V."/>
            <person name="Vesth T.C."/>
            <person name="Visser J."/>
            <person name="Yu J.-H."/>
            <person name="Zhou M."/>
            <person name="Andersen M.R."/>
            <person name="Archer D.B."/>
            <person name="Baker S.E."/>
            <person name="Benoit I."/>
            <person name="Brakhage A.A."/>
            <person name="Braus G.H."/>
            <person name="Fischer R."/>
            <person name="Frisvad J.C."/>
            <person name="Goldman G.H."/>
            <person name="Houbraken J."/>
            <person name="Oakley B."/>
            <person name="Pocsi I."/>
            <person name="Scazzocchio C."/>
            <person name="Seiboth B."/>
            <person name="vanKuyk P.A."/>
            <person name="Wortman J."/>
            <person name="Dyer P.S."/>
            <person name="Grigoriev I.V."/>
        </authorList>
    </citation>
    <scope>NUCLEOTIDE SEQUENCE [LARGE SCALE GENOMIC DNA]</scope>
    <source>
        <strain evidence="3">CBS 583.65</strain>
    </source>
</reference>
<accession>A0A1L9Q4A2</accession>
<keyword evidence="3" id="KW-1185">Reference proteome</keyword>
<organism evidence="2 3">
    <name type="scientific">Aspergillus versicolor CBS 583.65</name>
    <dbReference type="NCBI Taxonomy" id="1036611"/>
    <lineage>
        <taxon>Eukaryota</taxon>
        <taxon>Fungi</taxon>
        <taxon>Dikarya</taxon>
        <taxon>Ascomycota</taxon>
        <taxon>Pezizomycotina</taxon>
        <taxon>Eurotiomycetes</taxon>
        <taxon>Eurotiomycetidae</taxon>
        <taxon>Eurotiales</taxon>
        <taxon>Aspergillaceae</taxon>
        <taxon>Aspergillus</taxon>
        <taxon>Aspergillus subgen. Nidulantes</taxon>
    </lineage>
</organism>
<feature type="compositionally biased region" description="Acidic residues" evidence="1">
    <location>
        <begin position="368"/>
        <end position="377"/>
    </location>
</feature>
<feature type="region of interest" description="Disordered" evidence="1">
    <location>
        <begin position="184"/>
        <end position="205"/>
    </location>
</feature>